<name>A0A371JZ10_9GAMM</name>
<accession>A0A371JZ10</accession>
<dbReference type="Proteomes" id="UP000264492">
    <property type="component" value="Unassembled WGS sequence"/>
</dbReference>
<reference evidence="2 3" key="1">
    <citation type="submission" date="2018-08" db="EMBL/GenBank/DDBJ databases">
        <title>Lysobacter sp. zong2l5, whole genome shotgun sequence.</title>
        <authorList>
            <person name="Zhang X."/>
            <person name="Feng G."/>
            <person name="Zhu H."/>
        </authorList>
    </citation>
    <scope>NUCLEOTIDE SEQUENCE [LARGE SCALE GENOMIC DNA]</scope>
    <source>
        <strain evidence="3">zong2l5</strain>
    </source>
</reference>
<dbReference type="OrthoDB" id="6028247at2"/>
<dbReference type="EMBL" id="QTSU01000002">
    <property type="protein sequence ID" value="RDZ26908.1"/>
    <property type="molecule type" value="Genomic_DNA"/>
</dbReference>
<organism evidence="2 3">
    <name type="scientific">Lysobacter silvisoli</name>
    <dbReference type="NCBI Taxonomy" id="2293254"/>
    <lineage>
        <taxon>Bacteria</taxon>
        <taxon>Pseudomonadati</taxon>
        <taxon>Pseudomonadota</taxon>
        <taxon>Gammaproteobacteria</taxon>
        <taxon>Lysobacterales</taxon>
        <taxon>Lysobacteraceae</taxon>
        <taxon>Lysobacter</taxon>
    </lineage>
</organism>
<dbReference type="AlphaFoldDB" id="A0A371JZ10"/>
<sequence>MSWPVRLSCIAAALALVLAAGNGALDAAGPAMADGAAGRFALPIGFDADAPQLEVAGNGRRSSQALRSVRDGQPGDALLLQMCVSAPPDLRTEQGLQALMTGVAPVLTQRDSSPGSWETLGGRRAYRMDSVLGPELARTMWMVLSGEKMAVLRYERPVGFGLDAAMFEAIKRMEFSCGTAP</sequence>
<proteinExistence type="predicted"/>
<keyword evidence="1" id="KW-0732">Signal</keyword>
<protein>
    <submittedName>
        <fullName evidence="2">Uncharacterized protein</fullName>
    </submittedName>
</protein>
<evidence type="ECO:0000313" key="3">
    <source>
        <dbReference type="Proteomes" id="UP000264492"/>
    </source>
</evidence>
<evidence type="ECO:0000313" key="2">
    <source>
        <dbReference type="EMBL" id="RDZ26908.1"/>
    </source>
</evidence>
<dbReference type="RefSeq" id="WP_115859287.1">
    <property type="nucleotide sequence ID" value="NZ_QTSU01000002.1"/>
</dbReference>
<comment type="caution">
    <text evidence="2">The sequence shown here is derived from an EMBL/GenBank/DDBJ whole genome shotgun (WGS) entry which is preliminary data.</text>
</comment>
<keyword evidence="3" id="KW-1185">Reference proteome</keyword>
<evidence type="ECO:0000256" key="1">
    <source>
        <dbReference type="SAM" id="SignalP"/>
    </source>
</evidence>
<feature type="chain" id="PRO_5016844916" evidence="1">
    <location>
        <begin position="34"/>
        <end position="181"/>
    </location>
</feature>
<gene>
    <name evidence="2" type="ORF">DX914_11570</name>
</gene>
<feature type="signal peptide" evidence="1">
    <location>
        <begin position="1"/>
        <end position="33"/>
    </location>
</feature>